<name>A0A7C8M2P9_9PLEO</name>
<feature type="region of interest" description="Disordered" evidence="1">
    <location>
        <begin position="30"/>
        <end position="49"/>
    </location>
</feature>
<reference evidence="2 3" key="1">
    <citation type="submission" date="2020-01" db="EMBL/GenBank/DDBJ databases">
        <authorList>
            <consortium name="DOE Joint Genome Institute"/>
            <person name="Haridas S."/>
            <person name="Albert R."/>
            <person name="Binder M."/>
            <person name="Bloem J."/>
            <person name="Labutti K."/>
            <person name="Salamov A."/>
            <person name="Andreopoulos B."/>
            <person name="Baker S.E."/>
            <person name="Barry K."/>
            <person name="Bills G."/>
            <person name="Bluhm B.H."/>
            <person name="Cannon C."/>
            <person name="Castanera R."/>
            <person name="Culley D.E."/>
            <person name="Daum C."/>
            <person name="Ezra D."/>
            <person name="Gonzalez J.B."/>
            <person name="Henrissat B."/>
            <person name="Kuo A."/>
            <person name="Liang C."/>
            <person name="Lipzen A."/>
            <person name="Lutzoni F."/>
            <person name="Magnuson J."/>
            <person name="Mondo S."/>
            <person name="Nolan M."/>
            <person name="Ohm R."/>
            <person name="Pangilinan J."/>
            <person name="Park H.-J.H."/>
            <person name="Ramirez L."/>
            <person name="Alfaro M."/>
            <person name="Sun H."/>
            <person name="Tritt A."/>
            <person name="Yoshinaga Y."/>
            <person name="Zwiers L.-H.L."/>
            <person name="Turgeon B.G."/>
            <person name="Goodwin S.B."/>
            <person name="Spatafora J.W."/>
            <person name="Crous P.W."/>
            <person name="Grigoriev I.V."/>
        </authorList>
    </citation>
    <scope>NUCLEOTIDE SEQUENCE [LARGE SCALE GENOMIC DNA]</scope>
    <source>
        <strain evidence="2 3">CBS 611.86</strain>
    </source>
</reference>
<comment type="caution">
    <text evidence="2">The sequence shown here is derived from an EMBL/GenBank/DDBJ whole genome shotgun (WGS) entry which is preliminary data.</text>
</comment>
<proteinExistence type="predicted"/>
<sequence>MGAKSEDIKVWDNAVARCLELLSRPTYHRQDHRSSHDLDLQASGSSRSGSINRYNHKGCCEECRSVALQRIAIPETHRYSPQFISLHGTLPRRQLESPMTQSVTLYNATLHVKTGLASLFAASISTRDRIPSIGRSAGPGYSLVSPYFVRVRVPYNTTSSASASQSSYCDRIVQLHPGPSANTTACAAA</sequence>
<accession>A0A7C8M2P9</accession>
<gene>
    <name evidence="2" type="ORF">BDV95DRAFT_598903</name>
</gene>
<protein>
    <submittedName>
        <fullName evidence="2">Uncharacterized protein</fullName>
    </submittedName>
</protein>
<feature type="compositionally biased region" description="Basic and acidic residues" evidence="1">
    <location>
        <begin position="30"/>
        <end position="39"/>
    </location>
</feature>
<keyword evidence="3" id="KW-1185">Reference proteome</keyword>
<dbReference type="EMBL" id="JAADJZ010000028">
    <property type="protein sequence ID" value="KAF2866259.1"/>
    <property type="molecule type" value="Genomic_DNA"/>
</dbReference>
<evidence type="ECO:0000256" key="1">
    <source>
        <dbReference type="SAM" id="MobiDB-lite"/>
    </source>
</evidence>
<dbReference type="AlphaFoldDB" id="A0A7C8M2P9"/>
<organism evidence="2 3">
    <name type="scientific">Massariosphaeria phaeospora</name>
    <dbReference type="NCBI Taxonomy" id="100035"/>
    <lineage>
        <taxon>Eukaryota</taxon>
        <taxon>Fungi</taxon>
        <taxon>Dikarya</taxon>
        <taxon>Ascomycota</taxon>
        <taxon>Pezizomycotina</taxon>
        <taxon>Dothideomycetes</taxon>
        <taxon>Pleosporomycetidae</taxon>
        <taxon>Pleosporales</taxon>
        <taxon>Pleosporales incertae sedis</taxon>
        <taxon>Massariosphaeria</taxon>
    </lineage>
</organism>
<dbReference type="Proteomes" id="UP000481861">
    <property type="component" value="Unassembled WGS sequence"/>
</dbReference>
<evidence type="ECO:0000313" key="2">
    <source>
        <dbReference type="EMBL" id="KAF2866259.1"/>
    </source>
</evidence>
<evidence type="ECO:0000313" key="3">
    <source>
        <dbReference type="Proteomes" id="UP000481861"/>
    </source>
</evidence>